<dbReference type="PANTHER" id="PTHR43744">
    <property type="entry name" value="ABC TRANSPORTER PERMEASE PROTEIN MG189-RELATED-RELATED"/>
    <property type="match status" value="1"/>
</dbReference>
<feature type="transmembrane region" description="Helical" evidence="7">
    <location>
        <begin position="114"/>
        <end position="134"/>
    </location>
</feature>
<evidence type="ECO:0000259" key="8">
    <source>
        <dbReference type="PROSITE" id="PS50928"/>
    </source>
</evidence>
<dbReference type="PROSITE" id="PS50928">
    <property type="entry name" value="ABC_TM1"/>
    <property type="match status" value="1"/>
</dbReference>
<feature type="transmembrane region" description="Helical" evidence="7">
    <location>
        <begin position="78"/>
        <end position="102"/>
    </location>
</feature>
<proteinExistence type="inferred from homology"/>
<keyword evidence="3" id="KW-1003">Cell membrane</keyword>
<evidence type="ECO:0000256" key="1">
    <source>
        <dbReference type="ARBA" id="ARBA00004651"/>
    </source>
</evidence>
<dbReference type="AlphaFoldDB" id="A0A4Z0GMT0"/>
<evidence type="ECO:0000256" key="4">
    <source>
        <dbReference type="ARBA" id="ARBA00022692"/>
    </source>
</evidence>
<dbReference type="GO" id="GO:0055085">
    <property type="term" value="P:transmembrane transport"/>
    <property type="evidence" value="ECO:0007669"/>
    <property type="project" value="InterPro"/>
</dbReference>
<feature type="domain" description="ABC transmembrane type-1" evidence="8">
    <location>
        <begin position="43"/>
        <end position="232"/>
    </location>
</feature>
<dbReference type="Gene3D" id="1.10.3720.10">
    <property type="entry name" value="MetI-like"/>
    <property type="match status" value="1"/>
</dbReference>
<name>A0A4Z0GMT0_9BACL</name>
<dbReference type="InterPro" id="IPR000515">
    <property type="entry name" value="MetI-like"/>
</dbReference>
<gene>
    <name evidence="9" type="ORF">E4665_08770</name>
</gene>
<evidence type="ECO:0000256" key="3">
    <source>
        <dbReference type="ARBA" id="ARBA00022475"/>
    </source>
</evidence>
<feature type="transmembrane region" description="Helical" evidence="7">
    <location>
        <begin position="208"/>
        <end position="232"/>
    </location>
</feature>
<keyword evidence="5 7" id="KW-1133">Transmembrane helix</keyword>
<dbReference type="SUPFAM" id="SSF161098">
    <property type="entry name" value="MetI-like"/>
    <property type="match status" value="1"/>
</dbReference>
<evidence type="ECO:0000256" key="6">
    <source>
        <dbReference type="ARBA" id="ARBA00023136"/>
    </source>
</evidence>
<dbReference type="Pfam" id="PF00528">
    <property type="entry name" value="BPD_transp_1"/>
    <property type="match status" value="1"/>
</dbReference>
<organism evidence="9 10">
    <name type="scientific">Sporolactobacillus shoreae</name>
    <dbReference type="NCBI Taxonomy" id="1465501"/>
    <lineage>
        <taxon>Bacteria</taxon>
        <taxon>Bacillati</taxon>
        <taxon>Bacillota</taxon>
        <taxon>Bacilli</taxon>
        <taxon>Bacillales</taxon>
        <taxon>Sporolactobacillaceae</taxon>
        <taxon>Sporolactobacillus</taxon>
    </lineage>
</organism>
<keyword evidence="4 7" id="KW-0812">Transmembrane</keyword>
<reference evidence="9 10" key="1">
    <citation type="journal article" date="2015" name="Int. J. Syst. Evol. Microbiol.">
        <title>Sporolactobacillus shoreae sp. nov. and Sporolactobacillus spathodeae sp. nov., two spore-forming lactic acid bacteria isolated from tree barks in Thailand.</title>
        <authorList>
            <person name="Thamacharoensuk T."/>
            <person name="Kitahara M."/>
            <person name="Ohkuma M."/>
            <person name="Thongchul N."/>
            <person name="Tanasupawat S."/>
        </authorList>
    </citation>
    <scope>NUCLEOTIDE SEQUENCE [LARGE SCALE GENOMIC DNA]</scope>
    <source>
        <strain evidence="9 10">BK92</strain>
    </source>
</reference>
<keyword evidence="6 7" id="KW-0472">Membrane</keyword>
<evidence type="ECO:0000256" key="2">
    <source>
        <dbReference type="ARBA" id="ARBA00022448"/>
    </source>
</evidence>
<keyword evidence="2 7" id="KW-0813">Transport</keyword>
<sequence>MSSSSLIQKPLKYLPYPINIENYSQLLGFNSSQSIWPQFESAMLNSIISATGTTLIVIVIAILAGYAFGRLEFVGKNIIFVSVLVTMALPAYAVMIPLYKIIISLHLIDTQTGIILIYTSAFAPLAVWLMRSFFMTIPKDLEESAMVDGASRFRALCTILPMAAPGLIAVALLTFLNSWSQFAIPLVFAPTNAKPLTILITEFQGKSFINYGLMTAAGIVTIIPPILIVLFLNRYLISGLTAGSVKG</sequence>
<dbReference type="EMBL" id="SRJD01000008">
    <property type="protein sequence ID" value="TGA98372.1"/>
    <property type="molecule type" value="Genomic_DNA"/>
</dbReference>
<accession>A0A4Z0GMT0</accession>
<protein>
    <submittedName>
        <fullName evidence="9">Carbohydrate ABC transporter permease</fullName>
    </submittedName>
</protein>
<dbReference type="OrthoDB" id="9810086at2"/>
<comment type="subcellular location">
    <subcellularLocation>
        <location evidence="1 7">Cell membrane</location>
        <topology evidence="1 7">Multi-pass membrane protein</topology>
    </subcellularLocation>
</comment>
<comment type="similarity">
    <text evidence="7">Belongs to the binding-protein-dependent transport system permease family.</text>
</comment>
<dbReference type="GO" id="GO:0005886">
    <property type="term" value="C:plasma membrane"/>
    <property type="evidence" value="ECO:0007669"/>
    <property type="project" value="UniProtKB-SubCell"/>
</dbReference>
<dbReference type="Proteomes" id="UP000298347">
    <property type="component" value="Unassembled WGS sequence"/>
</dbReference>
<evidence type="ECO:0000256" key="5">
    <source>
        <dbReference type="ARBA" id="ARBA00022989"/>
    </source>
</evidence>
<feature type="transmembrane region" description="Helical" evidence="7">
    <location>
        <begin position="42"/>
        <end position="66"/>
    </location>
</feature>
<evidence type="ECO:0000256" key="7">
    <source>
        <dbReference type="RuleBase" id="RU363032"/>
    </source>
</evidence>
<keyword evidence="10" id="KW-1185">Reference proteome</keyword>
<feature type="transmembrane region" description="Helical" evidence="7">
    <location>
        <begin position="155"/>
        <end position="176"/>
    </location>
</feature>
<comment type="caution">
    <text evidence="9">The sequence shown here is derived from an EMBL/GenBank/DDBJ whole genome shotgun (WGS) entry which is preliminary data.</text>
</comment>
<evidence type="ECO:0000313" key="10">
    <source>
        <dbReference type="Proteomes" id="UP000298347"/>
    </source>
</evidence>
<dbReference type="CDD" id="cd06261">
    <property type="entry name" value="TM_PBP2"/>
    <property type="match status" value="1"/>
</dbReference>
<dbReference type="PANTHER" id="PTHR43744:SF8">
    <property type="entry name" value="SN-GLYCEROL-3-PHOSPHATE TRANSPORT SYSTEM PERMEASE PROTEIN UGPE"/>
    <property type="match status" value="1"/>
</dbReference>
<dbReference type="InterPro" id="IPR035906">
    <property type="entry name" value="MetI-like_sf"/>
</dbReference>
<evidence type="ECO:0000313" key="9">
    <source>
        <dbReference type="EMBL" id="TGA98372.1"/>
    </source>
</evidence>